<dbReference type="AlphaFoldDB" id="A0AA39TAG6"/>
<reference evidence="3" key="1">
    <citation type="submission" date="2023-06" db="EMBL/GenBank/DDBJ databases">
        <authorList>
            <consortium name="Lawrence Berkeley National Laboratory"/>
            <person name="Ahrendt S."/>
            <person name="Sahu N."/>
            <person name="Indic B."/>
            <person name="Wong-Bajracharya J."/>
            <person name="Merenyi Z."/>
            <person name="Ke H.-M."/>
            <person name="Monk M."/>
            <person name="Kocsube S."/>
            <person name="Drula E."/>
            <person name="Lipzen A."/>
            <person name="Balint B."/>
            <person name="Henrissat B."/>
            <person name="Andreopoulos B."/>
            <person name="Martin F.M."/>
            <person name="Harder C.B."/>
            <person name="Rigling D."/>
            <person name="Ford K.L."/>
            <person name="Foster G.D."/>
            <person name="Pangilinan J."/>
            <person name="Papanicolaou A."/>
            <person name="Barry K."/>
            <person name="LaButti K."/>
            <person name="Viragh M."/>
            <person name="Koriabine M."/>
            <person name="Yan M."/>
            <person name="Riley R."/>
            <person name="Champramary S."/>
            <person name="Plett K.L."/>
            <person name="Tsai I.J."/>
            <person name="Slot J."/>
            <person name="Sipos G."/>
            <person name="Plett J."/>
            <person name="Nagy L.G."/>
            <person name="Grigoriev I.V."/>
        </authorList>
    </citation>
    <scope>NUCLEOTIDE SEQUENCE</scope>
    <source>
        <strain evidence="3">ICMP 16352</strain>
    </source>
</reference>
<keyword evidence="4" id="KW-1185">Reference proteome</keyword>
<comment type="caution">
    <text evidence="3">The sequence shown here is derived from an EMBL/GenBank/DDBJ whole genome shotgun (WGS) entry which is preliminary data.</text>
</comment>
<sequence length="146" mass="16245">MLGNRKGFISGCGILGGMVVIHGLADLIVKQLSDDMVNSELVRRGSIKMNDDSILSQKVSEPVHNQALVMIQPFLGQPFLNNSGTPRKGHLMHHEEWRIHYTCHLATKFSTRTSQPTTVESNGLDELHLRNVRGHNNAPEMGTNEH</sequence>
<proteinExistence type="predicted"/>
<feature type="compositionally biased region" description="Polar residues" evidence="1">
    <location>
        <begin position="112"/>
        <end position="121"/>
    </location>
</feature>
<name>A0AA39TAG6_9AGAR</name>
<evidence type="ECO:0000256" key="1">
    <source>
        <dbReference type="SAM" id="MobiDB-lite"/>
    </source>
</evidence>
<dbReference type="EMBL" id="JAUEPR010000021">
    <property type="protein sequence ID" value="KAK0476051.1"/>
    <property type="molecule type" value="Genomic_DNA"/>
</dbReference>
<evidence type="ECO:0000256" key="2">
    <source>
        <dbReference type="SAM" id="Phobius"/>
    </source>
</evidence>
<evidence type="ECO:0000313" key="4">
    <source>
        <dbReference type="Proteomes" id="UP001175227"/>
    </source>
</evidence>
<evidence type="ECO:0000313" key="3">
    <source>
        <dbReference type="EMBL" id="KAK0476051.1"/>
    </source>
</evidence>
<keyword evidence="2" id="KW-0812">Transmembrane</keyword>
<keyword evidence="2" id="KW-0472">Membrane</keyword>
<dbReference type="Proteomes" id="UP001175227">
    <property type="component" value="Unassembled WGS sequence"/>
</dbReference>
<feature type="region of interest" description="Disordered" evidence="1">
    <location>
        <begin position="112"/>
        <end position="146"/>
    </location>
</feature>
<keyword evidence="2" id="KW-1133">Transmembrane helix</keyword>
<organism evidence="3 4">
    <name type="scientific">Armillaria novae-zelandiae</name>
    <dbReference type="NCBI Taxonomy" id="153914"/>
    <lineage>
        <taxon>Eukaryota</taxon>
        <taxon>Fungi</taxon>
        <taxon>Dikarya</taxon>
        <taxon>Basidiomycota</taxon>
        <taxon>Agaricomycotina</taxon>
        <taxon>Agaricomycetes</taxon>
        <taxon>Agaricomycetidae</taxon>
        <taxon>Agaricales</taxon>
        <taxon>Marasmiineae</taxon>
        <taxon>Physalacriaceae</taxon>
        <taxon>Armillaria</taxon>
    </lineage>
</organism>
<protein>
    <submittedName>
        <fullName evidence="3">Uncharacterized protein</fullName>
    </submittedName>
</protein>
<feature type="transmembrane region" description="Helical" evidence="2">
    <location>
        <begin position="7"/>
        <end position="29"/>
    </location>
</feature>
<accession>A0AA39TAG6</accession>
<gene>
    <name evidence="3" type="ORF">IW261DRAFT_1421846</name>
</gene>